<organism evidence="5 6">
    <name type="scientific">Blastocystis sp. subtype 1 (strain ATCC 50177 / NandII)</name>
    <dbReference type="NCBI Taxonomy" id="478820"/>
    <lineage>
        <taxon>Eukaryota</taxon>
        <taxon>Sar</taxon>
        <taxon>Stramenopiles</taxon>
        <taxon>Bigyra</taxon>
        <taxon>Opalozoa</taxon>
        <taxon>Opalinata</taxon>
        <taxon>Blastocystidae</taxon>
        <taxon>Blastocystis</taxon>
    </lineage>
</organism>
<sequence>MNNLKNRYRTSDIHDVMEIIRNPSSDYDPEPTTLPAEFTRNSKLWAETDAIVSKDGVHYTYKQYYDEAARFAKSCVSIGMGPQAVVSIIGFNSCEYFFSLQGSWLAGCVPAGIYTTNSAQACYYVLHHSEATICVCEGGKSATKIASIRDQLPNLKAIIVYWPEQGLPTVNQDDGFAKVYSWDDWMKLGASVPTEEIVRRTNAIKPGNCATLIYTSGTTGTPKAVMCSHDGCCYNAKVIDYYAHTKTDNRFVSFLPMNHIAAQFVDTMIPVMYPVTVYIARPDALRGSLLNTLQLAQPTLFVAVPRVWEKFADKLKATFAEASYLKSILISWFRSIGFAISSSHQFGETPYNPWGTTLAKHMLFDKIRGKLGLSACRFLAVSAAPISQETLDFFSSLNLEIHDVLGQSEGTAPLCFNTDTNQEWKMYTSGRVMKGVQVKTDPNTNEVLFKGRIVMMGYMKQPVETAATIDDDGWLHTGDQAMIDADGFVKVTGRLKELIVTAGGENVSPVPIENKVMELCPLIANCVVVGDKRKFLSCLVSLKTEVNPLTGEPSEKLTPMVVELIKKQGGSATTVFEARNDAAVKRMIDEAIAGYNKVAISRAQEVRKWYLMERDLSLGHGELTATLKLKRNVVHDHFSKEIDSMYSEN</sequence>
<dbReference type="Pfam" id="PF23562">
    <property type="entry name" value="AMP-binding_C_3"/>
    <property type="match status" value="1"/>
</dbReference>
<dbReference type="PANTHER" id="PTHR43272:SF32">
    <property type="entry name" value="AMP-DEPENDENT SYNTHETASE_LIGASE DOMAIN-CONTAINING PROTEIN"/>
    <property type="match status" value="1"/>
</dbReference>
<dbReference type="PANTHER" id="PTHR43272">
    <property type="entry name" value="LONG-CHAIN-FATTY-ACID--COA LIGASE"/>
    <property type="match status" value="1"/>
</dbReference>
<dbReference type="Gene3D" id="3.40.50.12780">
    <property type="entry name" value="N-terminal domain of ligase-like"/>
    <property type="match status" value="1"/>
</dbReference>
<dbReference type="InterPro" id="IPR000873">
    <property type="entry name" value="AMP-dep_synth/lig_dom"/>
</dbReference>
<evidence type="ECO:0000256" key="1">
    <source>
        <dbReference type="ARBA" id="ARBA00022598"/>
    </source>
</evidence>
<dbReference type="InterPro" id="IPR020845">
    <property type="entry name" value="AMP-binding_CS"/>
</dbReference>
<keyword evidence="1 5" id="KW-0436">Ligase</keyword>
<dbReference type="AlphaFoldDB" id="A0A196SD39"/>
<proteinExistence type="predicted"/>
<feature type="domain" description="AMP-dependent synthetase/ligase" evidence="4">
    <location>
        <begin position="40"/>
        <end position="458"/>
    </location>
</feature>
<evidence type="ECO:0000313" key="5">
    <source>
        <dbReference type="EMBL" id="OAO13924.1"/>
    </source>
</evidence>
<evidence type="ECO:0000256" key="2">
    <source>
        <dbReference type="ARBA" id="ARBA00022832"/>
    </source>
</evidence>
<dbReference type="EMBL" id="LXWW01000312">
    <property type="protein sequence ID" value="OAO13924.1"/>
    <property type="molecule type" value="Genomic_DNA"/>
</dbReference>
<dbReference type="Proteomes" id="UP000078348">
    <property type="component" value="Unassembled WGS sequence"/>
</dbReference>
<comment type="caution">
    <text evidence="5">The sequence shown here is derived from an EMBL/GenBank/DDBJ whole genome shotgun (WGS) entry which is preliminary data.</text>
</comment>
<protein>
    <submittedName>
        <fullName evidence="5">Long-chain-fatty-acid-CoA ligase</fullName>
    </submittedName>
</protein>
<dbReference type="InterPro" id="IPR042099">
    <property type="entry name" value="ANL_N_sf"/>
</dbReference>
<keyword evidence="6" id="KW-1185">Reference proteome</keyword>
<dbReference type="Pfam" id="PF00501">
    <property type="entry name" value="AMP-binding"/>
    <property type="match status" value="1"/>
</dbReference>
<dbReference type="PROSITE" id="PS00455">
    <property type="entry name" value="AMP_BINDING"/>
    <property type="match status" value="1"/>
</dbReference>
<evidence type="ECO:0000259" key="4">
    <source>
        <dbReference type="Pfam" id="PF00501"/>
    </source>
</evidence>
<evidence type="ECO:0000313" key="6">
    <source>
        <dbReference type="Proteomes" id="UP000078348"/>
    </source>
</evidence>
<dbReference type="GO" id="GO:0005783">
    <property type="term" value="C:endoplasmic reticulum"/>
    <property type="evidence" value="ECO:0007669"/>
    <property type="project" value="TreeGrafter"/>
</dbReference>
<dbReference type="OrthoDB" id="3633556at2759"/>
<dbReference type="GO" id="GO:0004467">
    <property type="term" value="F:long-chain fatty acid-CoA ligase activity"/>
    <property type="evidence" value="ECO:0007669"/>
    <property type="project" value="TreeGrafter"/>
</dbReference>
<name>A0A196SD39_BLAHN</name>
<keyword evidence="2" id="KW-0276">Fatty acid metabolism</keyword>
<keyword evidence="3" id="KW-0443">Lipid metabolism</keyword>
<dbReference type="SUPFAM" id="SSF56801">
    <property type="entry name" value="Acetyl-CoA synthetase-like"/>
    <property type="match status" value="1"/>
</dbReference>
<accession>A0A196SD39</accession>
<evidence type="ECO:0000256" key="3">
    <source>
        <dbReference type="ARBA" id="ARBA00023098"/>
    </source>
</evidence>
<dbReference type="STRING" id="478820.A0A196SD39"/>
<reference evidence="5 6" key="1">
    <citation type="submission" date="2016-05" db="EMBL/GenBank/DDBJ databases">
        <title>Nuclear genome of Blastocystis sp. subtype 1 NandII.</title>
        <authorList>
            <person name="Gentekaki E."/>
            <person name="Curtis B."/>
            <person name="Stairs C."/>
            <person name="Eme L."/>
            <person name="Herman E."/>
            <person name="Klimes V."/>
            <person name="Arias M.C."/>
            <person name="Elias M."/>
            <person name="Hilliou F."/>
            <person name="Klute M."/>
            <person name="Malik S.-B."/>
            <person name="Pightling A."/>
            <person name="Rachubinski R."/>
            <person name="Salas D."/>
            <person name="Schlacht A."/>
            <person name="Suga H."/>
            <person name="Archibald J."/>
            <person name="Ball S.G."/>
            <person name="Clark G."/>
            <person name="Dacks J."/>
            <person name="Van Der Giezen M."/>
            <person name="Tsaousis A."/>
            <person name="Roger A."/>
        </authorList>
    </citation>
    <scope>NUCLEOTIDE SEQUENCE [LARGE SCALE GENOMIC DNA]</scope>
    <source>
        <strain evidence="6">ATCC 50177 / NandII</strain>
    </source>
</reference>
<dbReference type="GO" id="GO:0016020">
    <property type="term" value="C:membrane"/>
    <property type="evidence" value="ECO:0007669"/>
    <property type="project" value="TreeGrafter"/>
</dbReference>
<gene>
    <name evidence="5" type="ORF">AV274_4418</name>
</gene>